<dbReference type="PANTHER" id="PTHR34401:SF3">
    <property type="entry name" value="DB DOMAIN-CONTAINING PROTEIN"/>
    <property type="match status" value="1"/>
</dbReference>
<dbReference type="PANTHER" id="PTHR34401">
    <property type="entry name" value="PROTEIN CBG12388-RELATED"/>
    <property type="match status" value="1"/>
</dbReference>
<feature type="chain" id="PRO_5035748827" evidence="1">
    <location>
        <begin position="26"/>
        <end position="215"/>
    </location>
</feature>
<name>A0A8T0A1Y5_9BILA</name>
<organism evidence="2 3">
    <name type="scientific">Meloidogyne graminicola</name>
    <dbReference type="NCBI Taxonomy" id="189291"/>
    <lineage>
        <taxon>Eukaryota</taxon>
        <taxon>Metazoa</taxon>
        <taxon>Ecdysozoa</taxon>
        <taxon>Nematoda</taxon>
        <taxon>Chromadorea</taxon>
        <taxon>Rhabditida</taxon>
        <taxon>Tylenchina</taxon>
        <taxon>Tylenchomorpha</taxon>
        <taxon>Tylenchoidea</taxon>
        <taxon>Meloidogynidae</taxon>
        <taxon>Meloidogyninae</taxon>
        <taxon>Meloidogyne</taxon>
    </lineage>
</organism>
<dbReference type="OrthoDB" id="5833681at2759"/>
<dbReference type="AlphaFoldDB" id="A0A8T0A1Y5"/>
<protein>
    <submittedName>
        <fullName evidence="2">Uncharacterized protein</fullName>
    </submittedName>
</protein>
<reference evidence="2" key="1">
    <citation type="journal article" date="2020" name="Ecol. Evol.">
        <title>Genome structure and content of the rice root-knot nematode (Meloidogyne graminicola).</title>
        <authorList>
            <person name="Phan N.T."/>
            <person name="Danchin E.G.J."/>
            <person name="Klopp C."/>
            <person name="Perfus-Barbeoch L."/>
            <person name="Kozlowski D.K."/>
            <person name="Koutsovoulos G.D."/>
            <person name="Lopez-Roques C."/>
            <person name="Bouchez O."/>
            <person name="Zahm M."/>
            <person name="Besnard G."/>
            <person name="Bellafiore S."/>
        </authorList>
    </citation>
    <scope>NUCLEOTIDE SEQUENCE</scope>
    <source>
        <strain evidence="2">VN-18</strain>
    </source>
</reference>
<keyword evidence="3" id="KW-1185">Reference proteome</keyword>
<proteinExistence type="predicted"/>
<evidence type="ECO:0000256" key="1">
    <source>
        <dbReference type="SAM" id="SignalP"/>
    </source>
</evidence>
<feature type="signal peptide" evidence="1">
    <location>
        <begin position="1"/>
        <end position="25"/>
    </location>
</feature>
<accession>A0A8T0A1Y5</accession>
<sequence length="215" mass="23363">MLVKLSPITFLFLFLVAELFYEGKAQMVKQCLCSEIEPCTKKYYGALEPCIESCHHHLQALGGNYAQLKQCFTQRRSLIQTSIECTQSQNANACSNTPGKMVPKRYPETLQIAIFAEINKMINSMGLGNEAKGYLAVGKKMFSCTKTCMAKKSGNCEKKLNCGLALPPDNVLVQSAKQCAMKSGFNTANVQAICHCAASAGVKGLGGLCNKLIIT</sequence>
<evidence type="ECO:0000313" key="2">
    <source>
        <dbReference type="EMBL" id="KAF7639817.1"/>
    </source>
</evidence>
<evidence type="ECO:0000313" key="3">
    <source>
        <dbReference type="Proteomes" id="UP000605970"/>
    </source>
</evidence>
<keyword evidence="1" id="KW-0732">Signal</keyword>
<comment type="caution">
    <text evidence="2">The sequence shown here is derived from an EMBL/GenBank/DDBJ whole genome shotgun (WGS) entry which is preliminary data.</text>
</comment>
<dbReference type="EMBL" id="JABEBT010000003">
    <property type="protein sequence ID" value="KAF7639817.1"/>
    <property type="molecule type" value="Genomic_DNA"/>
</dbReference>
<gene>
    <name evidence="2" type="ORF">Mgra_00000737</name>
</gene>
<dbReference type="Proteomes" id="UP000605970">
    <property type="component" value="Unassembled WGS sequence"/>
</dbReference>